<dbReference type="GO" id="GO:0005774">
    <property type="term" value="C:vacuolar membrane"/>
    <property type="evidence" value="ECO:0007669"/>
    <property type="project" value="TreeGrafter"/>
</dbReference>
<keyword evidence="6" id="KW-0406">Ion transport</keyword>
<name>A0A167ED34_9ASCO</name>
<reference evidence="10 11" key="1">
    <citation type="submission" date="2016-02" db="EMBL/GenBank/DDBJ databases">
        <title>Complete genome sequence and transcriptome regulation of the pentose utilising yeast Sugiyamaella lignohabitans.</title>
        <authorList>
            <person name="Bellasio M."/>
            <person name="Peymann A."/>
            <person name="Valli M."/>
            <person name="Sipitzky M."/>
            <person name="Graf A."/>
            <person name="Sauer M."/>
            <person name="Marx H."/>
            <person name="Mattanovich D."/>
        </authorList>
    </citation>
    <scope>NUCLEOTIDE SEQUENCE [LARGE SCALE GENOMIC DNA]</scope>
    <source>
        <strain evidence="10 11">CBS 10342</strain>
    </source>
</reference>
<evidence type="ECO:0000256" key="4">
    <source>
        <dbReference type="ARBA" id="ARBA00022692"/>
    </source>
</evidence>
<dbReference type="FunFam" id="1.20.1250.20:FF:000197">
    <property type="entry name" value="Siderophore iron transporter 1"/>
    <property type="match status" value="1"/>
</dbReference>
<keyword evidence="11" id="KW-1185">Reference proteome</keyword>
<dbReference type="OrthoDB" id="2241241at2759"/>
<evidence type="ECO:0000256" key="9">
    <source>
        <dbReference type="SAM" id="Phobius"/>
    </source>
</evidence>
<feature type="transmembrane region" description="Helical" evidence="9">
    <location>
        <begin position="539"/>
        <end position="558"/>
    </location>
</feature>
<feature type="transmembrane region" description="Helical" evidence="9">
    <location>
        <begin position="171"/>
        <end position="191"/>
    </location>
</feature>
<evidence type="ECO:0000256" key="6">
    <source>
        <dbReference type="ARBA" id="ARBA00023065"/>
    </source>
</evidence>
<protein>
    <submittedName>
        <fullName evidence="10">Sit1p</fullName>
    </submittedName>
</protein>
<feature type="transmembrane region" description="Helical" evidence="9">
    <location>
        <begin position="298"/>
        <end position="315"/>
    </location>
</feature>
<feature type="transmembrane region" description="Helical" evidence="9">
    <location>
        <begin position="377"/>
        <end position="394"/>
    </location>
</feature>
<dbReference type="PANTHER" id="PTHR23501:SF92">
    <property type="entry name" value="GLUTATHIONE EXCHANGER 1-RELATED"/>
    <property type="match status" value="1"/>
</dbReference>
<comment type="similarity">
    <text evidence="2">Belongs to the major facilitator superfamily.</text>
</comment>
<dbReference type="GeneID" id="30037053"/>
<feature type="transmembrane region" description="Helical" evidence="9">
    <location>
        <begin position="401"/>
        <end position="422"/>
    </location>
</feature>
<feature type="transmembrane region" description="Helical" evidence="9">
    <location>
        <begin position="335"/>
        <end position="352"/>
    </location>
</feature>
<dbReference type="AlphaFoldDB" id="A0A167ED34"/>
<evidence type="ECO:0000256" key="1">
    <source>
        <dbReference type="ARBA" id="ARBA00004127"/>
    </source>
</evidence>
<dbReference type="KEGG" id="slb:AWJ20_4874"/>
<dbReference type="InterPro" id="IPR036259">
    <property type="entry name" value="MFS_trans_sf"/>
</dbReference>
<feature type="transmembrane region" description="Helical" evidence="9">
    <location>
        <begin position="467"/>
        <end position="490"/>
    </location>
</feature>
<feature type="transmembrane region" description="Helical" evidence="9">
    <location>
        <begin position="48"/>
        <end position="67"/>
    </location>
</feature>
<keyword evidence="5 9" id="KW-1133">Transmembrane helix</keyword>
<feature type="transmembrane region" description="Helical" evidence="9">
    <location>
        <begin position="502"/>
        <end position="519"/>
    </location>
</feature>
<feature type="transmembrane region" description="Helical" evidence="9">
    <location>
        <begin position="203"/>
        <end position="228"/>
    </location>
</feature>
<evidence type="ECO:0000256" key="3">
    <source>
        <dbReference type="ARBA" id="ARBA00022448"/>
    </source>
</evidence>
<gene>
    <name evidence="10" type="primary">SIT1</name>
    <name evidence="10" type="ORF">AWJ20_4874</name>
</gene>
<evidence type="ECO:0000256" key="7">
    <source>
        <dbReference type="ARBA" id="ARBA00023136"/>
    </source>
</evidence>
<accession>A0A167ED34</accession>
<proteinExistence type="inferred from homology"/>
<keyword evidence="7 9" id="KW-0472">Membrane</keyword>
<dbReference type="CDD" id="cd17322">
    <property type="entry name" value="MFS_ARN_like"/>
    <property type="match status" value="1"/>
</dbReference>
<evidence type="ECO:0000313" key="11">
    <source>
        <dbReference type="Proteomes" id="UP000189580"/>
    </source>
</evidence>
<feature type="transmembrane region" description="Helical" evidence="9">
    <location>
        <begin position="119"/>
        <end position="137"/>
    </location>
</feature>
<dbReference type="EMBL" id="CP014502">
    <property type="protein sequence ID" value="ANB13923.1"/>
    <property type="molecule type" value="Genomic_DNA"/>
</dbReference>
<feature type="transmembrane region" description="Helical" evidence="9">
    <location>
        <begin position="143"/>
        <end position="164"/>
    </location>
</feature>
<dbReference type="InterPro" id="IPR011701">
    <property type="entry name" value="MFS"/>
</dbReference>
<keyword evidence="3" id="KW-0813">Transport</keyword>
<feature type="compositionally biased region" description="Basic and acidic residues" evidence="8">
    <location>
        <begin position="1"/>
        <end position="14"/>
    </location>
</feature>
<keyword evidence="4 9" id="KW-0812">Transmembrane</keyword>
<feature type="transmembrane region" description="Helical" evidence="9">
    <location>
        <begin position="428"/>
        <end position="446"/>
    </location>
</feature>
<comment type="subcellular location">
    <subcellularLocation>
        <location evidence="1">Endomembrane system</location>
        <topology evidence="1">Multi-pass membrane protein</topology>
    </subcellularLocation>
</comment>
<dbReference type="GO" id="GO:0005768">
    <property type="term" value="C:endosome"/>
    <property type="evidence" value="ECO:0007669"/>
    <property type="project" value="EnsemblFungi"/>
</dbReference>
<evidence type="ECO:0000313" key="10">
    <source>
        <dbReference type="EMBL" id="ANB13923.1"/>
    </source>
</evidence>
<evidence type="ECO:0000256" key="8">
    <source>
        <dbReference type="SAM" id="MobiDB-lite"/>
    </source>
</evidence>
<feature type="region of interest" description="Disordered" evidence="8">
    <location>
        <begin position="1"/>
        <end position="26"/>
    </location>
</feature>
<dbReference type="Pfam" id="PF07690">
    <property type="entry name" value="MFS_1"/>
    <property type="match status" value="1"/>
</dbReference>
<sequence>MVSDSVEEKSRDGPEGYQPSYEGFDQQAEKEKSIGVRKVEIYSSQYKLVGKIFVFFSVFLVSYAYGLDSNIRYVYQATATSSYAEHSLLSTVNVIKAVIGAAGQPVYARLSDVFGRLELFIAAILFYVVGTIIESQAYDVQRFAGGAILFQVGYTGIVLLMELIVADFSFLNWRLVASFVPALPFIINTWISGNITGDMGLRWSWGIGMWAIIFPVASIPLLICLIHMRYRAHKSGQMDAIKAEETDFQRLGFWGFMKHLFWQLDVVGIILLIAVFALILVPFTIAGGVEEEWKKAKIIAPLVIGFCCIPVFAVWEFKYAPIPLVPMKHLRNRTVYSAVCIAVLINFIWYMQGDYMYTVLVVAVNQSTTSANRITSLYSFVSVITGTILGLIVARLRYLKGFIVFGTCMWLLSMGLLIHYRGGTDSKSGIIGSMCVLGFGAGLFTYPVQVMIQASVKHEHMAIITSLYLASYNIGSALGGSVSGAIWTQILPKELSKRLSDPALVTAAYGSPFTFIISYPWGTPERMAVVEAYKHVQKILLIVGTCLCVPLIFFALIIDNYKLESVQSLPGAEKDGESESLSS</sequence>
<dbReference type="Gene3D" id="1.20.1250.20">
    <property type="entry name" value="MFS general substrate transporter like domains"/>
    <property type="match status" value="2"/>
</dbReference>
<dbReference type="SUPFAM" id="SSF103473">
    <property type="entry name" value="MFS general substrate transporter"/>
    <property type="match status" value="1"/>
</dbReference>
<dbReference type="GO" id="GO:0015344">
    <property type="term" value="F:siderophore uptake transmembrane transporter activity"/>
    <property type="evidence" value="ECO:0007669"/>
    <property type="project" value="EnsemblFungi"/>
</dbReference>
<evidence type="ECO:0000256" key="5">
    <source>
        <dbReference type="ARBA" id="ARBA00022989"/>
    </source>
</evidence>
<evidence type="ECO:0000256" key="2">
    <source>
        <dbReference type="ARBA" id="ARBA00008335"/>
    </source>
</evidence>
<dbReference type="Proteomes" id="UP000189580">
    <property type="component" value="Chromosome d"/>
</dbReference>
<dbReference type="GO" id="GO:0015891">
    <property type="term" value="P:siderophore transport"/>
    <property type="evidence" value="ECO:0007669"/>
    <property type="project" value="EnsemblFungi"/>
</dbReference>
<dbReference type="GO" id="GO:0005886">
    <property type="term" value="C:plasma membrane"/>
    <property type="evidence" value="ECO:0007669"/>
    <property type="project" value="TreeGrafter"/>
</dbReference>
<dbReference type="RefSeq" id="XP_018736400.1">
    <property type="nucleotide sequence ID" value="XM_018881975.1"/>
</dbReference>
<feature type="transmembrane region" description="Helical" evidence="9">
    <location>
        <begin position="260"/>
        <end position="286"/>
    </location>
</feature>
<dbReference type="PANTHER" id="PTHR23501">
    <property type="entry name" value="MAJOR FACILITATOR SUPERFAMILY"/>
    <property type="match status" value="1"/>
</dbReference>
<organism evidence="10 11">
    <name type="scientific">Sugiyamaella lignohabitans</name>
    <dbReference type="NCBI Taxonomy" id="796027"/>
    <lineage>
        <taxon>Eukaryota</taxon>
        <taxon>Fungi</taxon>
        <taxon>Dikarya</taxon>
        <taxon>Ascomycota</taxon>
        <taxon>Saccharomycotina</taxon>
        <taxon>Dipodascomycetes</taxon>
        <taxon>Dipodascales</taxon>
        <taxon>Trichomonascaceae</taxon>
        <taxon>Sugiyamaella</taxon>
    </lineage>
</organism>